<protein>
    <recommendedName>
        <fullName evidence="2">Nuclear respiratory factor 1 NLS/DNA-binding dimerisation domain-containing protein</fullName>
    </recommendedName>
</protein>
<feature type="compositionally biased region" description="Polar residues" evidence="1">
    <location>
        <begin position="829"/>
        <end position="854"/>
    </location>
</feature>
<feature type="domain" description="Nuclear respiratory factor 1 NLS/DNA-binding dimerisation" evidence="2">
    <location>
        <begin position="12"/>
        <end position="92"/>
    </location>
</feature>
<reference evidence="3 4" key="1">
    <citation type="submission" date="2024-04" db="EMBL/GenBank/DDBJ databases">
        <authorList>
            <consortium name="Genoscope - CEA"/>
            <person name="William W."/>
        </authorList>
    </citation>
    <scope>NUCLEOTIDE SEQUENCE [LARGE SCALE GENOMIC DNA]</scope>
</reference>
<comment type="caution">
    <text evidence="3">The sequence shown here is derived from an EMBL/GenBank/DDBJ whole genome shotgun (WGS) entry which is preliminary data.</text>
</comment>
<feature type="compositionally biased region" description="Low complexity" evidence="1">
    <location>
        <begin position="579"/>
        <end position="591"/>
    </location>
</feature>
<accession>A0AAV2H073</accession>
<sequence length="979" mass="110146">MMDHGKKLPPITLSNTTISYLVTFIPLLVSMTTHGDVPRYDDERDKPAWWPKDIQWRNPKSYTKGKNKDCLQVLRKLVHSCYSYHGVEELLCRLDEVPEESEQQETIEIIELSDNEDGVEESSGESEGPVFVCCFCLEQFSSHEAVHSHQNTCKNRSRDSGDEPQFSDWKQSSTLPPDQLYIDSFLDQPPASETEGDSPSLSSHVSRLDDSFLTQAPKNPQSHLSASSVPPNQVKKGAPACPQPFVPTLKTRSQKKLDQIMEKHNQRQMMMKECREMREVPETGAWWVSRTRRHRGQSSQHPGTYLSKEAFLAAMGMIRKAEVQMTSNCGPKPEQEVDLDCEIVNVEGPLSAVPPAPFEKSATACPRSARSLMSQLSRGNEVSSRTRRLSFCFVEDEWADKEALEEGRDPLHVSLLTLDVSSPLGQRIKKYVKGEGHMNIIKDVESYCRTEIDEDSYSKLRFRASDFRVTFRKKRRATTYVHKYKFNSSDRLEFKTYLRTGLSPRSRQLQHCLPKCHIVLKELTKSEIKHWTEEKKIRITENIVYDDDICITQIDIPESKLCQRFSQEKNGIPVDMYTSSQSPSSFLQNSSHRPKPVNSRPAFASHMPSSPPHVPNIFRNRLSHTPSPPRLVPNTLPSRPKLSNGLHFNENKFVNRRDGLGVGSPLRQPISTHSRIAENSMSKAQHLSRHPLQSPSVYSSAGLPVNERRSTGLSITGQNRLAGPSSRRKQLMTYVRRDECEGGAGQLVSNSSFGYIPLGGDSNHPGTNNNHLSMNSNHLSMNNNHLSMNNTDLPVKNSTLEQKKNGTHVKNVRRLSNFDYFRIRDSKISSGQSAVNPSVLQSPTGPAVTFNHSPQNHRHSQTAAGLANQRALQAKTDQVRTNSLPQHRPKSNDSNGPHTRDSSAPSQQNAASNGSKPVNPRFNHVQEVIGKSPCLMEHFNNTVSVPSSMRQVTTIMSLCPNPNEDGEDEVMEIICIDDD</sequence>
<feature type="compositionally biased region" description="Polar residues" evidence="1">
    <location>
        <begin position="212"/>
        <end position="231"/>
    </location>
</feature>
<dbReference type="EMBL" id="CAXITT010000006">
    <property type="protein sequence ID" value="CAL1526533.1"/>
    <property type="molecule type" value="Genomic_DNA"/>
</dbReference>
<dbReference type="Pfam" id="PF10491">
    <property type="entry name" value="Nrf1_DNA-bind"/>
    <property type="match status" value="1"/>
</dbReference>
<gene>
    <name evidence="3" type="ORF">GSLYS_00000710001</name>
</gene>
<dbReference type="Proteomes" id="UP001497497">
    <property type="component" value="Unassembled WGS sequence"/>
</dbReference>
<keyword evidence="4" id="KW-1185">Reference proteome</keyword>
<evidence type="ECO:0000256" key="1">
    <source>
        <dbReference type="SAM" id="MobiDB-lite"/>
    </source>
</evidence>
<feature type="region of interest" description="Disordered" evidence="1">
    <location>
        <begin position="829"/>
        <end position="921"/>
    </location>
</feature>
<feature type="compositionally biased region" description="Polar residues" evidence="1">
    <location>
        <begin position="676"/>
        <end position="699"/>
    </location>
</feature>
<feature type="compositionally biased region" description="Polar residues" evidence="1">
    <location>
        <begin position="875"/>
        <end position="885"/>
    </location>
</feature>
<evidence type="ECO:0000313" key="3">
    <source>
        <dbReference type="EMBL" id="CAL1526533.1"/>
    </source>
</evidence>
<feature type="region of interest" description="Disordered" evidence="1">
    <location>
        <begin position="676"/>
        <end position="704"/>
    </location>
</feature>
<dbReference type="AlphaFoldDB" id="A0AAV2H073"/>
<evidence type="ECO:0000313" key="4">
    <source>
        <dbReference type="Proteomes" id="UP001497497"/>
    </source>
</evidence>
<feature type="compositionally biased region" description="Low complexity" evidence="1">
    <location>
        <begin position="902"/>
        <end position="915"/>
    </location>
</feature>
<evidence type="ECO:0000259" key="2">
    <source>
        <dbReference type="Pfam" id="PF10491"/>
    </source>
</evidence>
<organism evidence="3 4">
    <name type="scientific">Lymnaea stagnalis</name>
    <name type="common">Great pond snail</name>
    <name type="synonym">Helix stagnalis</name>
    <dbReference type="NCBI Taxonomy" id="6523"/>
    <lineage>
        <taxon>Eukaryota</taxon>
        <taxon>Metazoa</taxon>
        <taxon>Spiralia</taxon>
        <taxon>Lophotrochozoa</taxon>
        <taxon>Mollusca</taxon>
        <taxon>Gastropoda</taxon>
        <taxon>Heterobranchia</taxon>
        <taxon>Euthyneura</taxon>
        <taxon>Panpulmonata</taxon>
        <taxon>Hygrophila</taxon>
        <taxon>Lymnaeoidea</taxon>
        <taxon>Lymnaeidae</taxon>
        <taxon>Lymnaea</taxon>
    </lineage>
</organism>
<feature type="region of interest" description="Disordered" evidence="1">
    <location>
        <begin position="624"/>
        <end position="647"/>
    </location>
</feature>
<feature type="region of interest" description="Disordered" evidence="1">
    <location>
        <begin position="152"/>
        <end position="246"/>
    </location>
</feature>
<feature type="region of interest" description="Disordered" evidence="1">
    <location>
        <begin position="577"/>
        <end position="609"/>
    </location>
</feature>
<name>A0AAV2H073_LYMST</name>
<dbReference type="InterPro" id="IPR019525">
    <property type="entry name" value="Nrf1_NLS/DNA-bd_dimer"/>
</dbReference>
<proteinExistence type="predicted"/>